<accession>A0A1K0FHB9</accession>
<dbReference type="RefSeq" id="WP_071807211.1">
    <property type="nucleotide sequence ID" value="NZ_MEIA01000230.1"/>
</dbReference>
<name>A0A1K0FHB9_9ACTN</name>
<feature type="transmembrane region" description="Helical" evidence="1">
    <location>
        <begin position="42"/>
        <end position="63"/>
    </location>
</feature>
<protein>
    <submittedName>
        <fullName evidence="2">Uncharacterized protein</fullName>
    </submittedName>
</protein>
<evidence type="ECO:0000313" key="3">
    <source>
        <dbReference type="Proteomes" id="UP000182486"/>
    </source>
</evidence>
<keyword evidence="1" id="KW-0812">Transmembrane</keyword>
<evidence type="ECO:0000256" key="1">
    <source>
        <dbReference type="SAM" id="Phobius"/>
    </source>
</evidence>
<keyword evidence="3" id="KW-1185">Reference proteome</keyword>
<sequence>MTPRHSRAVRVFDFVTGYPLLVVAWIAGLSGFLAAVPALPPALRAVLMLLFILGGPGSAVLAWSRRPLPPSFVLAAVPVTGLALWIVLVTASVSIPWWQPRPLLSTVAFLTISIAQFAARHRVPGTEGVS</sequence>
<comment type="caution">
    <text evidence="2">The sequence shown here is derived from an EMBL/GenBank/DDBJ whole genome shotgun (WGS) entry which is preliminary data.</text>
</comment>
<evidence type="ECO:0000313" key="2">
    <source>
        <dbReference type="EMBL" id="OJF12239.1"/>
    </source>
</evidence>
<proteinExistence type="predicted"/>
<dbReference type="EMBL" id="MEIA01000230">
    <property type="protein sequence ID" value="OJF12239.1"/>
    <property type="molecule type" value="Genomic_DNA"/>
</dbReference>
<dbReference type="AlphaFoldDB" id="A0A1K0FHB9"/>
<keyword evidence="1" id="KW-0472">Membrane</keyword>
<reference evidence="2 3" key="1">
    <citation type="submission" date="2016-09" db="EMBL/GenBank/DDBJ databases">
        <title>Couchioplanes caeruleus draft genome sequence.</title>
        <authorList>
            <person name="Sheehan J."/>
            <person name="Caffrey P."/>
        </authorList>
    </citation>
    <scope>NUCLEOTIDE SEQUENCE [LARGE SCALE GENOMIC DNA]</scope>
    <source>
        <strain evidence="2 3">DSM 43634</strain>
    </source>
</reference>
<organism evidence="2 3">
    <name type="scientific">Couchioplanes caeruleus subsp. caeruleus</name>
    <dbReference type="NCBI Taxonomy" id="56427"/>
    <lineage>
        <taxon>Bacteria</taxon>
        <taxon>Bacillati</taxon>
        <taxon>Actinomycetota</taxon>
        <taxon>Actinomycetes</taxon>
        <taxon>Micromonosporales</taxon>
        <taxon>Micromonosporaceae</taxon>
        <taxon>Couchioplanes</taxon>
    </lineage>
</organism>
<feature type="transmembrane region" description="Helical" evidence="1">
    <location>
        <begin position="12"/>
        <end position="36"/>
    </location>
</feature>
<feature type="transmembrane region" description="Helical" evidence="1">
    <location>
        <begin position="72"/>
        <end position="97"/>
    </location>
</feature>
<gene>
    <name evidence="2" type="ORF">BG844_21855</name>
</gene>
<keyword evidence="1" id="KW-1133">Transmembrane helix</keyword>
<dbReference type="Proteomes" id="UP000182486">
    <property type="component" value="Unassembled WGS sequence"/>
</dbReference>